<reference evidence="3" key="2">
    <citation type="journal article" date="2007" name="Science">
        <title>Draft genome sequence of the sexually transmitted pathogen Trichomonas vaginalis.</title>
        <authorList>
            <person name="Carlton J.M."/>
            <person name="Hirt R.P."/>
            <person name="Silva J.C."/>
            <person name="Delcher A.L."/>
            <person name="Schatz M."/>
            <person name="Zhao Q."/>
            <person name="Wortman J.R."/>
            <person name="Bidwell S.L."/>
            <person name="Alsmark U.C.M."/>
            <person name="Besteiro S."/>
            <person name="Sicheritz-Ponten T."/>
            <person name="Noel C.J."/>
            <person name="Dacks J.B."/>
            <person name="Foster P.G."/>
            <person name="Simillion C."/>
            <person name="Van de Peer Y."/>
            <person name="Miranda-Saavedra D."/>
            <person name="Barton G.J."/>
            <person name="Westrop G.D."/>
            <person name="Mueller S."/>
            <person name="Dessi D."/>
            <person name="Fiori P.L."/>
            <person name="Ren Q."/>
            <person name="Paulsen I."/>
            <person name="Zhang H."/>
            <person name="Bastida-Corcuera F.D."/>
            <person name="Simoes-Barbosa A."/>
            <person name="Brown M.T."/>
            <person name="Hayes R.D."/>
            <person name="Mukherjee M."/>
            <person name="Okumura C.Y."/>
            <person name="Schneider R."/>
            <person name="Smith A.J."/>
            <person name="Vanacova S."/>
            <person name="Villalvazo M."/>
            <person name="Haas B.J."/>
            <person name="Pertea M."/>
            <person name="Feldblyum T.V."/>
            <person name="Utterback T.R."/>
            <person name="Shu C.L."/>
            <person name="Osoegawa K."/>
            <person name="de Jong P.J."/>
            <person name="Hrdy I."/>
            <person name="Horvathova L."/>
            <person name="Zubacova Z."/>
            <person name="Dolezal P."/>
            <person name="Malik S.B."/>
            <person name="Logsdon J.M. Jr."/>
            <person name="Henze K."/>
            <person name="Gupta A."/>
            <person name="Wang C.C."/>
            <person name="Dunne R.L."/>
            <person name="Upcroft J.A."/>
            <person name="Upcroft P."/>
            <person name="White O."/>
            <person name="Salzberg S.L."/>
            <person name="Tang P."/>
            <person name="Chiu C.-H."/>
            <person name="Lee Y.-S."/>
            <person name="Embley T.M."/>
            <person name="Coombs G.H."/>
            <person name="Mottram J.C."/>
            <person name="Tachezy J."/>
            <person name="Fraser-Liggett C.M."/>
            <person name="Johnson P.J."/>
        </authorList>
    </citation>
    <scope>NUCLEOTIDE SEQUENCE [LARGE SCALE GENOMIC DNA]</scope>
    <source>
        <strain evidence="3">G3</strain>
    </source>
</reference>
<dbReference type="SMR" id="A0A8U0WQ35"/>
<proteinExistence type="predicted"/>
<accession>A0A8U0WQ35</accession>
<dbReference type="GO" id="GO:0003924">
    <property type="term" value="F:GTPase activity"/>
    <property type="evidence" value="ECO:0000318"/>
    <property type="project" value="GO_Central"/>
</dbReference>
<dbReference type="InterPro" id="IPR050227">
    <property type="entry name" value="Rab"/>
</dbReference>
<dbReference type="CDD" id="cd00154">
    <property type="entry name" value="Rab"/>
    <property type="match status" value="1"/>
</dbReference>
<evidence type="ECO:0000256" key="1">
    <source>
        <dbReference type="ARBA" id="ARBA00022741"/>
    </source>
</evidence>
<dbReference type="NCBIfam" id="TIGR00231">
    <property type="entry name" value="small_GTP"/>
    <property type="match status" value="1"/>
</dbReference>
<dbReference type="GO" id="GO:0006886">
    <property type="term" value="P:intracellular protein transport"/>
    <property type="evidence" value="ECO:0000318"/>
    <property type="project" value="GO_Central"/>
</dbReference>
<reference evidence="3" key="1">
    <citation type="submission" date="2006-10" db="EMBL/GenBank/DDBJ databases">
        <authorList>
            <person name="Amadeo P."/>
            <person name="Zhao Q."/>
            <person name="Wortman J."/>
            <person name="Fraser-Liggett C."/>
            <person name="Carlton J."/>
        </authorList>
    </citation>
    <scope>NUCLEOTIDE SEQUENCE</scope>
    <source>
        <strain evidence="3">G3</strain>
    </source>
</reference>
<dbReference type="PROSITE" id="PS51421">
    <property type="entry name" value="RAS"/>
    <property type="match status" value="1"/>
</dbReference>
<dbReference type="GO" id="GO:0005525">
    <property type="term" value="F:GTP binding"/>
    <property type="evidence" value="ECO:0007669"/>
    <property type="project" value="UniProtKB-KW"/>
</dbReference>
<dbReference type="PROSITE" id="PS51419">
    <property type="entry name" value="RAB"/>
    <property type="match status" value="1"/>
</dbReference>
<sequence>MKRIRGVLCGEASVGKSALLRCFSNQPFQENLTSTIAGAFFSKIITVHDEQVSVEIWDTAGSERYHSVIPSFFRNASAIAIIYDITNRDSFLNLKFWHEFAQMNAPPGTPIFVVGNKVDLDAKRTVSYQEGKQYMQYIEAAAFLETSAKTGEAVDGLFVMFANADGTITPEGFAPSVRREKRGCC</sequence>
<dbReference type="SMART" id="SM00174">
    <property type="entry name" value="RHO"/>
    <property type="match status" value="1"/>
</dbReference>
<dbReference type="AlphaFoldDB" id="A0A8U0WQ35"/>
<dbReference type="SMART" id="SM00173">
    <property type="entry name" value="RAS"/>
    <property type="match status" value="1"/>
</dbReference>
<dbReference type="InterPro" id="IPR027417">
    <property type="entry name" value="P-loop_NTPase"/>
</dbReference>
<dbReference type="OMA" id="ICYINAI"/>
<dbReference type="GO" id="GO:0005768">
    <property type="term" value="C:endosome"/>
    <property type="evidence" value="ECO:0000318"/>
    <property type="project" value="GO_Central"/>
</dbReference>
<evidence type="ECO:0000256" key="2">
    <source>
        <dbReference type="ARBA" id="ARBA00023134"/>
    </source>
</evidence>
<dbReference type="Pfam" id="PF00071">
    <property type="entry name" value="Ras"/>
    <property type="match status" value="1"/>
</dbReference>
<dbReference type="Proteomes" id="UP000001542">
    <property type="component" value="Unassembled WGS sequence"/>
</dbReference>
<dbReference type="SUPFAM" id="SSF52540">
    <property type="entry name" value="P-loop containing nucleoside triphosphate hydrolases"/>
    <property type="match status" value="1"/>
</dbReference>
<dbReference type="EMBL" id="DS114082">
    <property type="protein sequence ID" value="EAX90787.1"/>
    <property type="molecule type" value="Genomic_DNA"/>
</dbReference>
<dbReference type="PANTHER" id="PTHR47977">
    <property type="entry name" value="RAS-RELATED PROTEIN RAB"/>
    <property type="match status" value="1"/>
</dbReference>
<dbReference type="FunFam" id="3.40.50.300:FF:003289">
    <property type="entry name" value="Small GTP-binding rab protein, putative"/>
    <property type="match status" value="1"/>
</dbReference>
<dbReference type="PROSITE" id="PS51420">
    <property type="entry name" value="RHO"/>
    <property type="match status" value="1"/>
</dbReference>
<keyword evidence="4" id="KW-1185">Reference proteome</keyword>
<dbReference type="KEGG" id="tva:4748474"/>
<dbReference type="InterPro" id="IPR005225">
    <property type="entry name" value="Small_GTP-bd"/>
</dbReference>
<organism evidence="3 4">
    <name type="scientific">Trichomonas vaginalis (strain ATCC PRA-98 / G3)</name>
    <dbReference type="NCBI Taxonomy" id="412133"/>
    <lineage>
        <taxon>Eukaryota</taxon>
        <taxon>Metamonada</taxon>
        <taxon>Parabasalia</taxon>
        <taxon>Trichomonadida</taxon>
        <taxon>Trichomonadidae</taxon>
        <taxon>Trichomonas</taxon>
    </lineage>
</organism>
<dbReference type="GO" id="GO:0030139">
    <property type="term" value="C:endocytic vesicle"/>
    <property type="evidence" value="ECO:0000318"/>
    <property type="project" value="GO_Central"/>
</dbReference>
<dbReference type="Gene3D" id="3.40.50.300">
    <property type="entry name" value="P-loop containing nucleotide triphosphate hydrolases"/>
    <property type="match status" value="1"/>
</dbReference>
<name>A0A8U0WQ35_TRIV3</name>
<dbReference type="GO" id="GO:0012505">
    <property type="term" value="C:endomembrane system"/>
    <property type="evidence" value="ECO:0000318"/>
    <property type="project" value="GO_Central"/>
</dbReference>
<dbReference type="VEuPathDB" id="TrichDB:TVAGG3_0668690"/>
<gene>
    <name evidence="3" type="ORF">TVAG_357100</name>
</gene>
<protein>
    <submittedName>
        <fullName evidence="3">Small GTP-binding protein, putative</fullName>
    </submittedName>
</protein>
<keyword evidence="1" id="KW-0547">Nucleotide-binding</keyword>
<dbReference type="PRINTS" id="PR00449">
    <property type="entry name" value="RASTRNSFRMNG"/>
</dbReference>
<evidence type="ECO:0000313" key="4">
    <source>
        <dbReference type="Proteomes" id="UP000001542"/>
    </source>
</evidence>
<dbReference type="SMART" id="SM00175">
    <property type="entry name" value="RAB"/>
    <property type="match status" value="1"/>
</dbReference>
<dbReference type="RefSeq" id="XP_001303717.1">
    <property type="nucleotide sequence ID" value="XM_001303716.1"/>
</dbReference>
<evidence type="ECO:0000313" key="3">
    <source>
        <dbReference type="EMBL" id="EAX90787.1"/>
    </source>
</evidence>
<dbReference type="InterPro" id="IPR001806">
    <property type="entry name" value="Small_GTPase"/>
</dbReference>
<dbReference type="OrthoDB" id="10020961at2759"/>
<keyword evidence="2" id="KW-0342">GTP-binding</keyword>